<keyword evidence="2" id="KW-0378">Hydrolase</keyword>
<dbReference type="PANTHER" id="PTHR43194">
    <property type="entry name" value="HYDROLASE ALPHA/BETA FOLD FAMILY"/>
    <property type="match status" value="1"/>
</dbReference>
<dbReference type="Pfam" id="PF00561">
    <property type="entry name" value="Abhydrolase_1"/>
    <property type="match status" value="1"/>
</dbReference>
<dbReference type="InterPro" id="IPR050228">
    <property type="entry name" value="Carboxylesterase_BioH"/>
</dbReference>
<dbReference type="InterPro" id="IPR000073">
    <property type="entry name" value="AB_hydrolase_1"/>
</dbReference>
<accession>A0A917UVV0</accession>
<evidence type="ECO:0000259" key="1">
    <source>
        <dbReference type="Pfam" id="PF00561"/>
    </source>
</evidence>
<protein>
    <submittedName>
        <fullName evidence="2">Alpha/beta hydrolase</fullName>
    </submittedName>
</protein>
<feature type="domain" description="AB hydrolase-1" evidence="1">
    <location>
        <begin position="39"/>
        <end position="143"/>
    </location>
</feature>
<evidence type="ECO:0000313" key="3">
    <source>
        <dbReference type="Proteomes" id="UP000636956"/>
    </source>
</evidence>
<dbReference type="GO" id="GO:0016787">
    <property type="term" value="F:hydrolase activity"/>
    <property type="evidence" value="ECO:0007669"/>
    <property type="project" value="UniProtKB-KW"/>
</dbReference>
<comment type="caution">
    <text evidence="2">The sequence shown here is derived from an EMBL/GenBank/DDBJ whole genome shotgun (WGS) entry which is preliminary data.</text>
</comment>
<gene>
    <name evidence="2" type="ORF">GCM10011372_29700</name>
</gene>
<dbReference type="SUPFAM" id="SSF53474">
    <property type="entry name" value="alpha/beta-Hydrolases"/>
    <property type="match status" value="1"/>
</dbReference>
<reference evidence="2" key="1">
    <citation type="journal article" date="2014" name="Int. J. Syst. Evol. Microbiol.">
        <title>Complete genome sequence of Corynebacterium casei LMG S-19264T (=DSM 44701T), isolated from a smear-ripened cheese.</title>
        <authorList>
            <consortium name="US DOE Joint Genome Institute (JGI-PGF)"/>
            <person name="Walter F."/>
            <person name="Albersmeier A."/>
            <person name="Kalinowski J."/>
            <person name="Ruckert C."/>
        </authorList>
    </citation>
    <scope>NUCLEOTIDE SEQUENCE</scope>
    <source>
        <strain evidence="2">CGMCC 1.8984</strain>
    </source>
</reference>
<dbReference type="InterPro" id="IPR029058">
    <property type="entry name" value="AB_hydrolase_fold"/>
</dbReference>
<dbReference type="PRINTS" id="PR00111">
    <property type="entry name" value="ABHYDROLASE"/>
</dbReference>
<proteinExistence type="predicted"/>
<keyword evidence="3" id="KW-1185">Reference proteome</keyword>
<dbReference type="PANTHER" id="PTHR43194:SF2">
    <property type="entry name" value="PEROXISOMAL MEMBRANE PROTEIN LPX1"/>
    <property type="match status" value="1"/>
</dbReference>
<dbReference type="EMBL" id="BMMD01000019">
    <property type="protein sequence ID" value="GGJ89132.1"/>
    <property type="molecule type" value="Genomic_DNA"/>
</dbReference>
<dbReference type="AlphaFoldDB" id="A0A917UVV0"/>
<reference evidence="2" key="2">
    <citation type="submission" date="2020-09" db="EMBL/GenBank/DDBJ databases">
        <authorList>
            <person name="Sun Q."/>
            <person name="Zhou Y."/>
        </authorList>
    </citation>
    <scope>NUCLEOTIDE SEQUENCE</scope>
    <source>
        <strain evidence="2">CGMCC 1.8984</strain>
    </source>
</reference>
<dbReference type="Gene3D" id="3.40.50.1820">
    <property type="entry name" value="alpha/beta hydrolase"/>
    <property type="match status" value="1"/>
</dbReference>
<evidence type="ECO:0000313" key="2">
    <source>
        <dbReference type="EMBL" id="GGJ89132.1"/>
    </source>
</evidence>
<name>A0A917UVV0_9MICO</name>
<dbReference type="Proteomes" id="UP000636956">
    <property type="component" value="Unassembled WGS sequence"/>
</dbReference>
<sequence length="269" mass="28919">MAVMDAAIPALTAMPSPKYVMSAEGRRIATYLWGDEDAPTVLCVHGFASSYRDNWVNTGWVRDLTRAGFRVLGVDQLGHGASDKPHEASEYGMDALVGDLCTVLDTYLLDTVHYVGYSLGARVGWQVAVQAADRVDRAVLGGIPDGRSLARMQIEQARAYAEHGTPVQDRVTLNYVTLAERVGGNDLLALLALAEGMRLGDADPDPTHPPLQPILFATGSEDAILQQSRALADATPAGSFVELPNRHHFNAPGSRVFRQAAVEFFTSGG</sequence>
<organism evidence="2 3">
    <name type="scientific">Agromyces bauzanensis</name>
    <dbReference type="NCBI Taxonomy" id="1308924"/>
    <lineage>
        <taxon>Bacteria</taxon>
        <taxon>Bacillati</taxon>
        <taxon>Actinomycetota</taxon>
        <taxon>Actinomycetes</taxon>
        <taxon>Micrococcales</taxon>
        <taxon>Microbacteriaceae</taxon>
        <taxon>Agromyces</taxon>
    </lineage>
</organism>